<dbReference type="OrthoDB" id="3592630at2759"/>
<comment type="caution">
    <text evidence="1">The sequence shown here is derived from an EMBL/GenBank/DDBJ whole genome shotgun (WGS) entry which is preliminary data.</text>
</comment>
<name>A0A2S4Q108_9PEZI</name>
<reference evidence="1 2" key="1">
    <citation type="submission" date="2017-10" db="EMBL/GenBank/DDBJ databases">
        <title>Development of genomic resources for the powdery mildew, Erysiphe pulchra.</title>
        <authorList>
            <person name="Wadl P.A."/>
            <person name="Mack B.M."/>
            <person name="Moore G."/>
            <person name="Beltz S.B."/>
        </authorList>
    </citation>
    <scope>NUCLEOTIDE SEQUENCE [LARGE SCALE GENOMIC DNA]</scope>
    <source>
        <strain evidence="1">Cflorida</strain>
    </source>
</reference>
<sequence>MSNRLRQIKSHLPPRLSRSCVTLPAISPASPRDQNDNRLCCINIPPLMSQMGNGRRQGARTWKRKDRDASYWQRVYEYPSLNEEERLLAHLKGIDGLPWKDIVVKFNQKMGLEMRQPALQMRLTRLAGRMDTLWAEENSQNIQNTIPQITQPTYQAFDQSYARDEPVYSNELDVALPPMSGLGPWLGMNDNSNYFLTNSPPIPPIPHHTNPLYFDYNTERNSGFGQYNGLNNINSGLRL</sequence>
<accession>A0A2S4Q108</accession>
<proteinExistence type="predicted"/>
<dbReference type="Proteomes" id="UP000237438">
    <property type="component" value="Unassembled WGS sequence"/>
</dbReference>
<keyword evidence="2" id="KW-1185">Reference proteome</keyword>
<dbReference type="EMBL" id="PEDP01000048">
    <property type="protein sequence ID" value="POS87965.1"/>
    <property type="molecule type" value="Genomic_DNA"/>
</dbReference>
<organism evidence="1 2">
    <name type="scientific">Erysiphe pulchra</name>
    <dbReference type="NCBI Taxonomy" id="225359"/>
    <lineage>
        <taxon>Eukaryota</taxon>
        <taxon>Fungi</taxon>
        <taxon>Dikarya</taxon>
        <taxon>Ascomycota</taxon>
        <taxon>Pezizomycotina</taxon>
        <taxon>Leotiomycetes</taxon>
        <taxon>Erysiphales</taxon>
        <taxon>Erysiphaceae</taxon>
        <taxon>Erysiphe</taxon>
    </lineage>
</organism>
<evidence type="ECO:0000313" key="1">
    <source>
        <dbReference type="EMBL" id="POS87965.1"/>
    </source>
</evidence>
<dbReference type="AlphaFoldDB" id="A0A2S4Q108"/>
<protein>
    <submittedName>
        <fullName evidence="1">Uncharacterized protein</fullName>
    </submittedName>
</protein>
<evidence type="ECO:0000313" key="2">
    <source>
        <dbReference type="Proteomes" id="UP000237438"/>
    </source>
</evidence>
<dbReference type="STRING" id="225359.A0A2S4Q108"/>
<gene>
    <name evidence="1" type="ORF">EPUL_003803</name>
</gene>